<dbReference type="eggNOG" id="COG0520">
    <property type="taxonomic scope" value="Bacteria"/>
</dbReference>
<dbReference type="KEGG" id="hms:HMU00910"/>
<dbReference type="STRING" id="679897.HMU00910"/>
<dbReference type="PANTHER" id="PTHR43586:SF8">
    <property type="entry name" value="CYSTEINE DESULFURASE 1, CHLOROPLASTIC"/>
    <property type="match status" value="1"/>
</dbReference>
<dbReference type="InterPro" id="IPR000192">
    <property type="entry name" value="Aminotrans_V_dom"/>
</dbReference>
<reference evidence="3 4" key="1">
    <citation type="journal article" date="2010" name="BMC Genomics">
        <title>Comparative genomics and proteomics of Helicobacter mustelae, an ulcerogenic and carcinogenic gastric pathogen.</title>
        <authorList>
            <person name="O'Toole P.W."/>
            <person name="Snelling W.J."/>
            <person name="Canchaya C."/>
            <person name="Forde B.M."/>
            <person name="Hardie K.R."/>
            <person name="Josenhans C."/>
            <person name="Graham R.L.J."/>
            <person name="McMullan G."/>
            <person name="Parkhill J."/>
            <person name="Belda E."/>
            <person name="Bentley S.D."/>
        </authorList>
    </citation>
    <scope>NUCLEOTIDE SEQUENCE [LARGE SCALE GENOMIC DNA]</scope>
    <source>
        <strain evidence="4">ATCC 43772 / LMG 18044 / NCTC 12198 / 12198</strain>
    </source>
</reference>
<dbReference type="EMBL" id="FN555004">
    <property type="protein sequence ID" value="CBG39355.1"/>
    <property type="molecule type" value="Genomic_DNA"/>
</dbReference>
<evidence type="ECO:0000256" key="1">
    <source>
        <dbReference type="ARBA" id="ARBA00022898"/>
    </source>
</evidence>
<dbReference type="GO" id="GO:0008483">
    <property type="term" value="F:transaminase activity"/>
    <property type="evidence" value="ECO:0007669"/>
    <property type="project" value="UniProtKB-KW"/>
</dbReference>
<protein>
    <submittedName>
        <fullName evidence="3">Putative aminotransferase</fullName>
    </submittedName>
</protein>
<dbReference type="AlphaFoldDB" id="D3UFT4"/>
<dbReference type="InterPro" id="IPR015422">
    <property type="entry name" value="PyrdxlP-dep_Trfase_small"/>
</dbReference>
<evidence type="ECO:0000313" key="3">
    <source>
        <dbReference type="EMBL" id="CBG39355.1"/>
    </source>
</evidence>
<name>D3UFT4_HELM1</name>
<dbReference type="SUPFAM" id="SSF53383">
    <property type="entry name" value="PLP-dependent transferases"/>
    <property type="match status" value="1"/>
</dbReference>
<keyword evidence="3" id="KW-0032">Aminotransferase</keyword>
<dbReference type="Proteomes" id="UP000001522">
    <property type="component" value="Chromosome"/>
</dbReference>
<dbReference type="PANTHER" id="PTHR43586">
    <property type="entry name" value="CYSTEINE DESULFURASE"/>
    <property type="match status" value="1"/>
</dbReference>
<gene>
    <name evidence="3" type="ordered locus">HMU00910</name>
</gene>
<keyword evidence="4" id="KW-1185">Reference proteome</keyword>
<dbReference type="HOGENOM" id="CLU_003433_9_3_7"/>
<feature type="domain" description="Aminotransferase class V" evidence="2">
    <location>
        <begin position="35"/>
        <end position="426"/>
    </location>
</feature>
<dbReference type="Gene3D" id="3.90.1150.10">
    <property type="entry name" value="Aspartate Aminotransferase, domain 1"/>
    <property type="match status" value="1"/>
</dbReference>
<dbReference type="InterPro" id="IPR015421">
    <property type="entry name" value="PyrdxlP-dep_Trfase_major"/>
</dbReference>
<keyword evidence="3" id="KW-0808">Transferase</keyword>
<sequence>MKNFTATAFRELFNIYGDKIDCARESVILKKHALYFDWGASGLASTLVENRIGEILPYYANTHSDHSKHAMFMQELYKHSKKVIAKAFGLNEEFAIIACGSGASGAIKKFQELLGIYIPPASRNFVQINSDAIPLVIVGSFEHHSNEISFREGICEVYRIPLDKDLNFDLSALEIKLKENKHRKIIFSYNALSNVTGNFAPIKEIHALARKYKAIIAIDMAASGVDMSIEPSYFDACFLSPHKLLGGVGGCGILCIRKSLLNTALPPSFAGGGVVKYVDRLAQIYSKDEEEREEAGTPPILQLYRTALAYQLREEIGQDLIKQKKKSLMRILLKDLSAFKDIEIYGTQEHYGILSFNIQGISPFELAHYLSYNYQIQTRAGCSCAGPYGHDLLHLENGVYRGEDHLYGWLRISLHYTHTRDEIARLLHAIHELNNLLKPR</sequence>
<proteinExistence type="predicted"/>
<evidence type="ECO:0000259" key="2">
    <source>
        <dbReference type="Pfam" id="PF00266"/>
    </source>
</evidence>
<accession>D3UFT4</accession>
<organism evidence="3 4">
    <name type="scientific">Helicobacter mustelae (strain ATCC 43772 / CCUG 25715 / CIP 103759 / LMG 18044 / NCTC 12198 / R85-136P)</name>
    <name type="common">Campylobacter mustelae</name>
    <dbReference type="NCBI Taxonomy" id="679897"/>
    <lineage>
        <taxon>Bacteria</taxon>
        <taxon>Pseudomonadati</taxon>
        <taxon>Campylobacterota</taxon>
        <taxon>Epsilonproteobacteria</taxon>
        <taxon>Campylobacterales</taxon>
        <taxon>Helicobacteraceae</taxon>
        <taxon>Helicobacter</taxon>
    </lineage>
</organism>
<evidence type="ECO:0000313" key="4">
    <source>
        <dbReference type="Proteomes" id="UP000001522"/>
    </source>
</evidence>
<dbReference type="RefSeq" id="WP_013022452.1">
    <property type="nucleotide sequence ID" value="NC_013949.1"/>
</dbReference>
<dbReference type="Pfam" id="PF00266">
    <property type="entry name" value="Aminotran_5"/>
    <property type="match status" value="1"/>
</dbReference>
<dbReference type="Gene3D" id="3.40.640.10">
    <property type="entry name" value="Type I PLP-dependent aspartate aminotransferase-like (Major domain)"/>
    <property type="match status" value="1"/>
</dbReference>
<dbReference type="InterPro" id="IPR015424">
    <property type="entry name" value="PyrdxlP-dep_Trfase"/>
</dbReference>
<keyword evidence="1" id="KW-0663">Pyridoxal phosphate</keyword>